<feature type="compositionally biased region" description="Low complexity" evidence="1">
    <location>
        <begin position="92"/>
        <end position="105"/>
    </location>
</feature>
<evidence type="ECO:0000256" key="1">
    <source>
        <dbReference type="SAM" id="MobiDB-lite"/>
    </source>
</evidence>
<feature type="compositionally biased region" description="Low complexity" evidence="1">
    <location>
        <begin position="170"/>
        <end position="184"/>
    </location>
</feature>
<feature type="region of interest" description="Disordered" evidence="1">
    <location>
        <begin position="70"/>
        <end position="120"/>
    </location>
</feature>
<feature type="compositionally biased region" description="Pro residues" evidence="1">
    <location>
        <begin position="185"/>
        <end position="195"/>
    </location>
</feature>
<gene>
    <name evidence="2" type="ORF">LCGC14_1078830</name>
</gene>
<accession>A0A0F9MG15</accession>
<sequence>MRQARKASQSRRPRRLRQEHNMEDLFWFIKHSISYTEGMGFMYFIKGCIPAYIKWNRLMKEEHNMALNRPNDLLTAGGTPQSGAQGPPPGAAPQGGPQAGVRPPQGAGPPQGGGMNPGGMQAVKAGIQQLLKMGLDEEKIVEAILKLAAESGLDIPEEQIRALIEQTASGQGDAPQGGVPQAPAGAPPINLPANL</sequence>
<dbReference type="EMBL" id="LAZR01004707">
    <property type="protein sequence ID" value="KKN06285.1"/>
    <property type="molecule type" value="Genomic_DNA"/>
</dbReference>
<evidence type="ECO:0000313" key="2">
    <source>
        <dbReference type="EMBL" id="KKN06285.1"/>
    </source>
</evidence>
<organism evidence="2">
    <name type="scientific">marine sediment metagenome</name>
    <dbReference type="NCBI Taxonomy" id="412755"/>
    <lineage>
        <taxon>unclassified sequences</taxon>
        <taxon>metagenomes</taxon>
        <taxon>ecological metagenomes</taxon>
    </lineage>
</organism>
<proteinExistence type="predicted"/>
<name>A0A0F9MG15_9ZZZZ</name>
<dbReference type="AlphaFoldDB" id="A0A0F9MG15"/>
<comment type="caution">
    <text evidence="2">The sequence shown here is derived from an EMBL/GenBank/DDBJ whole genome shotgun (WGS) entry which is preliminary data.</text>
</comment>
<feature type="compositionally biased region" description="Low complexity" evidence="1">
    <location>
        <begin position="76"/>
        <end position="85"/>
    </location>
</feature>
<feature type="region of interest" description="Disordered" evidence="1">
    <location>
        <begin position="166"/>
        <end position="195"/>
    </location>
</feature>
<reference evidence="2" key="1">
    <citation type="journal article" date="2015" name="Nature">
        <title>Complex archaea that bridge the gap between prokaryotes and eukaryotes.</title>
        <authorList>
            <person name="Spang A."/>
            <person name="Saw J.H."/>
            <person name="Jorgensen S.L."/>
            <person name="Zaremba-Niedzwiedzka K."/>
            <person name="Martijn J."/>
            <person name="Lind A.E."/>
            <person name="van Eijk R."/>
            <person name="Schleper C."/>
            <person name="Guy L."/>
            <person name="Ettema T.J."/>
        </authorList>
    </citation>
    <scope>NUCLEOTIDE SEQUENCE</scope>
</reference>
<protein>
    <submittedName>
        <fullName evidence="2">Uncharacterized protein</fullName>
    </submittedName>
</protein>